<feature type="compositionally biased region" description="Polar residues" evidence="1">
    <location>
        <begin position="404"/>
        <end position="418"/>
    </location>
</feature>
<evidence type="ECO:0000256" key="1">
    <source>
        <dbReference type="SAM" id="MobiDB-lite"/>
    </source>
</evidence>
<feature type="compositionally biased region" description="Basic and acidic residues" evidence="1">
    <location>
        <begin position="292"/>
        <end position="302"/>
    </location>
</feature>
<evidence type="ECO:0000313" key="2">
    <source>
        <dbReference type="EMBL" id="KAF2024905.1"/>
    </source>
</evidence>
<dbReference type="EMBL" id="ML978280">
    <property type="protein sequence ID" value="KAF2024905.1"/>
    <property type="molecule type" value="Genomic_DNA"/>
</dbReference>
<feature type="compositionally biased region" description="Basic and acidic residues" evidence="1">
    <location>
        <begin position="420"/>
        <end position="435"/>
    </location>
</feature>
<feature type="compositionally biased region" description="Polar residues" evidence="1">
    <location>
        <begin position="438"/>
        <end position="448"/>
    </location>
</feature>
<feature type="compositionally biased region" description="Gly residues" evidence="1">
    <location>
        <begin position="307"/>
        <end position="317"/>
    </location>
</feature>
<accession>A0A9P4H0K4</accession>
<feature type="region of interest" description="Disordered" evidence="1">
    <location>
        <begin position="360"/>
        <end position="487"/>
    </location>
</feature>
<protein>
    <submittedName>
        <fullName evidence="2">Uncharacterized protein</fullName>
    </submittedName>
</protein>
<evidence type="ECO:0000313" key="3">
    <source>
        <dbReference type="Proteomes" id="UP000799777"/>
    </source>
</evidence>
<feature type="compositionally biased region" description="Basic and acidic residues" evidence="1">
    <location>
        <begin position="320"/>
        <end position="331"/>
    </location>
</feature>
<gene>
    <name evidence="2" type="ORF">EK21DRAFT_20333</name>
</gene>
<proteinExistence type="predicted"/>
<feature type="non-terminal residue" evidence="2">
    <location>
        <position position="1"/>
    </location>
</feature>
<sequence length="541" mass="60890">PWDCNTTVTMEIDAPTFKSLNKPQRRALLLRDQLRYLDVHHIDDFIESLANPEPPSYKRINGTIYPPLTMVTLKDTATRFDLGNVHFDNDVSLGTGIFRAYLTVEDGRFEFRTDDALPQDAANLSSAPIHVFIAKSMVKLFEEKFKAIWARRNQINEIRQVAFNMCSQQSVQEFQEGEVCLLTFIKRSRKRRPNEAVTKHASNKRSHIGLDTIPDIAKIATFNTIPDTIKIDFFNNVINTAFPNFDNLMMASWNVVSVYSNVGTDFPELHKSIVELKSVLQDFEQGFGGKVSRSEPKVRRDFAPQGQNGGHGGGAGGFDDAEHRRLGHDGDPDGGGSEGTTPGSNAARTLQQQDEMDSLFTGPETEAEPGVADAEQEQEHDMPPPRTLQFTQRPTSDDEEDCSRTMSKVQCRSSSVLTRHTPEHLSREPSIESRLLEQPQSQTQSQARMTPDLKRRRTSLGTVDASKKPKHAPAPPTPSSISVPKPYATTAELRAAYAERRKKLMDTFGENKNVPQQYRVQMQTMMLEIRAREKTEAEQRE</sequence>
<dbReference type="Proteomes" id="UP000799777">
    <property type="component" value="Unassembled WGS sequence"/>
</dbReference>
<name>A0A9P4H0K4_9PLEO</name>
<keyword evidence="3" id="KW-1185">Reference proteome</keyword>
<dbReference type="OrthoDB" id="3795533at2759"/>
<dbReference type="AlphaFoldDB" id="A0A9P4H0K4"/>
<organism evidence="2 3">
    <name type="scientific">Setomelanomma holmii</name>
    <dbReference type="NCBI Taxonomy" id="210430"/>
    <lineage>
        <taxon>Eukaryota</taxon>
        <taxon>Fungi</taxon>
        <taxon>Dikarya</taxon>
        <taxon>Ascomycota</taxon>
        <taxon>Pezizomycotina</taxon>
        <taxon>Dothideomycetes</taxon>
        <taxon>Pleosporomycetidae</taxon>
        <taxon>Pleosporales</taxon>
        <taxon>Pleosporineae</taxon>
        <taxon>Phaeosphaeriaceae</taxon>
        <taxon>Setomelanomma</taxon>
    </lineage>
</organism>
<comment type="caution">
    <text evidence="2">The sequence shown here is derived from an EMBL/GenBank/DDBJ whole genome shotgun (WGS) entry which is preliminary data.</text>
</comment>
<reference evidence="2" key="1">
    <citation type="journal article" date="2020" name="Stud. Mycol.">
        <title>101 Dothideomycetes genomes: a test case for predicting lifestyles and emergence of pathogens.</title>
        <authorList>
            <person name="Haridas S."/>
            <person name="Albert R."/>
            <person name="Binder M."/>
            <person name="Bloem J."/>
            <person name="Labutti K."/>
            <person name="Salamov A."/>
            <person name="Andreopoulos B."/>
            <person name="Baker S."/>
            <person name="Barry K."/>
            <person name="Bills G."/>
            <person name="Bluhm B."/>
            <person name="Cannon C."/>
            <person name="Castanera R."/>
            <person name="Culley D."/>
            <person name="Daum C."/>
            <person name="Ezra D."/>
            <person name="Gonzalez J."/>
            <person name="Henrissat B."/>
            <person name="Kuo A."/>
            <person name="Liang C."/>
            <person name="Lipzen A."/>
            <person name="Lutzoni F."/>
            <person name="Magnuson J."/>
            <person name="Mondo S."/>
            <person name="Nolan M."/>
            <person name="Ohm R."/>
            <person name="Pangilinan J."/>
            <person name="Park H.-J."/>
            <person name="Ramirez L."/>
            <person name="Alfaro M."/>
            <person name="Sun H."/>
            <person name="Tritt A."/>
            <person name="Yoshinaga Y."/>
            <person name="Zwiers L.-H."/>
            <person name="Turgeon B."/>
            <person name="Goodwin S."/>
            <person name="Spatafora J."/>
            <person name="Crous P."/>
            <person name="Grigoriev I."/>
        </authorList>
    </citation>
    <scope>NUCLEOTIDE SEQUENCE</scope>
    <source>
        <strain evidence="2">CBS 110217</strain>
    </source>
</reference>
<feature type="region of interest" description="Disordered" evidence="1">
    <location>
        <begin position="287"/>
        <end position="345"/>
    </location>
</feature>
<feature type="non-terminal residue" evidence="2">
    <location>
        <position position="541"/>
    </location>
</feature>